<gene>
    <name evidence="2" type="ORF">EK0264_16050</name>
</gene>
<dbReference type="InterPro" id="IPR053853">
    <property type="entry name" value="FitA-like_RHH"/>
</dbReference>
<dbReference type="Proteomes" id="UP000463857">
    <property type="component" value="Chromosome"/>
</dbReference>
<dbReference type="SUPFAM" id="SSF47598">
    <property type="entry name" value="Ribbon-helix-helix"/>
    <property type="match status" value="1"/>
</dbReference>
<accession>A0A7L4YRF9</accession>
<evidence type="ECO:0000259" key="1">
    <source>
        <dbReference type="Pfam" id="PF22513"/>
    </source>
</evidence>
<evidence type="ECO:0000313" key="2">
    <source>
        <dbReference type="EMBL" id="QHC01652.1"/>
    </source>
</evidence>
<dbReference type="KEGG" id="eke:EK0264_16050"/>
<reference evidence="2 3" key="1">
    <citation type="journal article" date="2018" name="Int. J. Syst. Evol. Microbiol.">
        <title>Epidermidibacterium keratini gen. nov., sp. nov., a member of the family Sporichthyaceae, isolated from keratin epidermis.</title>
        <authorList>
            <person name="Lee D.G."/>
            <person name="Trujillo M.E."/>
            <person name="Kang S."/>
            <person name="Nam J.J."/>
            <person name="Kim Y.J."/>
        </authorList>
    </citation>
    <scope>NUCLEOTIDE SEQUENCE [LARGE SCALE GENOMIC DNA]</scope>
    <source>
        <strain evidence="2 3">EPI-7</strain>
    </source>
</reference>
<dbReference type="GO" id="GO:0006355">
    <property type="term" value="P:regulation of DNA-templated transcription"/>
    <property type="evidence" value="ECO:0007669"/>
    <property type="project" value="InterPro"/>
</dbReference>
<organism evidence="2 3">
    <name type="scientific">Epidermidibacterium keratini</name>
    <dbReference type="NCBI Taxonomy" id="1891644"/>
    <lineage>
        <taxon>Bacteria</taxon>
        <taxon>Bacillati</taxon>
        <taxon>Actinomycetota</taxon>
        <taxon>Actinomycetes</taxon>
        <taxon>Sporichthyales</taxon>
        <taxon>Sporichthyaceae</taxon>
        <taxon>Epidermidibacterium</taxon>
    </lineage>
</organism>
<dbReference type="AlphaFoldDB" id="A0A7L4YRF9"/>
<dbReference type="InterPro" id="IPR010985">
    <property type="entry name" value="Ribbon_hlx_hlx"/>
</dbReference>
<dbReference type="Gene3D" id="6.10.180.10">
    <property type="entry name" value="Antitoxin ParD"/>
    <property type="match status" value="1"/>
</dbReference>
<proteinExistence type="predicted"/>
<name>A0A7L4YRF9_9ACTN</name>
<evidence type="ECO:0000313" key="3">
    <source>
        <dbReference type="Proteomes" id="UP000463857"/>
    </source>
</evidence>
<dbReference type="EMBL" id="CP047156">
    <property type="protein sequence ID" value="QHC01652.1"/>
    <property type="molecule type" value="Genomic_DNA"/>
</dbReference>
<dbReference type="Pfam" id="PF22513">
    <property type="entry name" value="FitA-like_RHH"/>
    <property type="match status" value="1"/>
</dbReference>
<dbReference type="InterPro" id="IPR038296">
    <property type="entry name" value="ParD_sf"/>
</dbReference>
<protein>
    <recommendedName>
        <fullName evidence="1">Antitoxin FitA-like ribbon-helix-helix domain-containing protein</fullName>
    </recommendedName>
</protein>
<sequence length="75" mass="8357">MTMIQIRNVPDDVHRRLKARAAMEGVSLSELALSELTRSLDRPTRRELLDLVASREQVRGGPSSATLVERARDAS</sequence>
<dbReference type="InParanoid" id="A0A7L4YRF9"/>
<dbReference type="OrthoDB" id="7107936at2"/>
<feature type="domain" description="Antitoxin FitA-like ribbon-helix-helix" evidence="1">
    <location>
        <begin position="4"/>
        <end position="38"/>
    </location>
</feature>
<keyword evidence="3" id="KW-1185">Reference proteome</keyword>